<keyword evidence="1" id="KW-0175">Coiled coil</keyword>
<evidence type="ECO:0000313" key="4">
    <source>
        <dbReference type="EMBL" id="KZL76312.1"/>
    </source>
</evidence>
<dbReference type="EMBL" id="LFIV01000016">
    <property type="protein sequence ID" value="KZL76312.1"/>
    <property type="molecule type" value="Genomic_DNA"/>
</dbReference>
<feature type="compositionally biased region" description="Low complexity" evidence="2">
    <location>
        <begin position="108"/>
        <end position="117"/>
    </location>
</feature>
<gene>
    <name evidence="4" type="ORF">CT0861_07928</name>
</gene>
<evidence type="ECO:0000256" key="1">
    <source>
        <dbReference type="SAM" id="Coils"/>
    </source>
</evidence>
<dbReference type="Pfam" id="PF06985">
    <property type="entry name" value="HET"/>
    <property type="match status" value="1"/>
</dbReference>
<evidence type="ECO:0000256" key="2">
    <source>
        <dbReference type="SAM" id="MobiDB-lite"/>
    </source>
</evidence>
<dbReference type="PANTHER" id="PTHR24148:SF82">
    <property type="entry name" value="HETEROKARYON INCOMPATIBILITY DOMAIN-CONTAINING PROTEIN"/>
    <property type="match status" value="1"/>
</dbReference>
<accession>A0A166X6R0</accession>
<feature type="compositionally biased region" description="Basic and acidic residues" evidence="2">
    <location>
        <begin position="1039"/>
        <end position="1050"/>
    </location>
</feature>
<comment type="caution">
    <text evidence="4">The sequence shown here is derived from an EMBL/GenBank/DDBJ whole genome shotgun (WGS) entry which is preliminary data.</text>
</comment>
<organism evidence="4 5">
    <name type="scientific">Colletotrichum tofieldiae</name>
    <dbReference type="NCBI Taxonomy" id="708197"/>
    <lineage>
        <taxon>Eukaryota</taxon>
        <taxon>Fungi</taxon>
        <taxon>Dikarya</taxon>
        <taxon>Ascomycota</taxon>
        <taxon>Pezizomycotina</taxon>
        <taxon>Sordariomycetes</taxon>
        <taxon>Hypocreomycetidae</taxon>
        <taxon>Glomerellales</taxon>
        <taxon>Glomerellaceae</taxon>
        <taxon>Colletotrichum</taxon>
        <taxon>Colletotrichum spaethianum species complex</taxon>
    </lineage>
</organism>
<feature type="region of interest" description="Disordered" evidence="2">
    <location>
        <begin position="1032"/>
        <end position="1070"/>
    </location>
</feature>
<dbReference type="AlphaFoldDB" id="A0A166X6R0"/>
<protein>
    <recommendedName>
        <fullName evidence="3">Heterokaryon incompatibility domain-containing protein</fullName>
    </recommendedName>
</protein>
<dbReference type="InterPro" id="IPR010730">
    <property type="entry name" value="HET"/>
</dbReference>
<evidence type="ECO:0000259" key="3">
    <source>
        <dbReference type="Pfam" id="PF06985"/>
    </source>
</evidence>
<dbReference type="PANTHER" id="PTHR24148">
    <property type="entry name" value="ANKYRIN REPEAT DOMAIN-CONTAINING PROTEIN 39 HOMOLOG-RELATED"/>
    <property type="match status" value="1"/>
</dbReference>
<feature type="domain" description="Heterokaryon incompatibility" evidence="3">
    <location>
        <begin position="160"/>
        <end position="291"/>
    </location>
</feature>
<keyword evidence="5" id="KW-1185">Reference proteome</keyword>
<reference evidence="4 5" key="1">
    <citation type="submission" date="2015-06" db="EMBL/GenBank/DDBJ databases">
        <title>Survival trade-offs in plant roots during colonization by closely related pathogenic and mutualistic fungi.</title>
        <authorList>
            <person name="Hacquard S."/>
            <person name="Kracher B."/>
            <person name="Hiruma K."/>
            <person name="Weinman A."/>
            <person name="Muench P."/>
            <person name="Garrido Oter R."/>
            <person name="Ver Loren van Themaat E."/>
            <person name="Dallerey J.-F."/>
            <person name="Damm U."/>
            <person name="Henrissat B."/>
            <person name="Lespinet O."/>
            <person name="Thon M."/>
            <person name="Kemen E."/>
            <person name="McHardy A.C."/>
            <person name="Schulze-Lefert P."/>
            <person name="O'Connell R.J."/>
        </authorList>
    </citation>
    <scope>NUCLEOTIDE SEQUENCE [LARGE SCALE GENOMIC DNA]</scope>
    <source>
        <strain evidence="4 5">0861</strain>
    </source>
</reference>
<evidence type="ECO:0000313" key="5">
    <source>
        <dbReference type="Proteomes" id="UP000076552"/>
    </source>
</evidence>
<dbReference type="STRING" id="708197.A0A166X6R0"/>
<name>A0A166X6R0_9PEZI</name>
<dbReference type="Proteomes" id="UP000076552">
    <property type="component" value="Unassembled WGS sequence"/>
</dbReference>
<sequence length="1099" mass="124523">MFNWHVPECRRPHIMFLDGLNLPSCLSCGNTAAVPDSSTPSNGPPTLPASAAELKMCWPSSLPFIEEKTVDNQISGTAEEASICSIVASSKDASKDETSHLNSPALHAPASVPSPSNSNETLYEILYAKRIRLLRLHPGKFHDPLRGELKVVNLASKPEYEALSYTWSDLNGDTRKFQTIYIGERCDSLAITSNCANALRRLRSPSWSRDLWVDAICINQDDTRERSHQVGIMQNIYATAARVLVYLGEDPEDLNPAPLSPWKYENNANTLHPTTDISGQPYFSRVWVIQEVASAQEKHILFGSRGSRWQDLLQPQDGAAVRDPRTSGLYADKRSCDRLYQLHPWAHQVLKRRHRDIEELLELLYATVRSEASDPRDKIFALLGLFPEAHNAGLIADYSLSREQVLSGVMSFFLLRHPKERCRLFSTVQPNSSSSLPSWVIDWSQQPDWHEQNAPCTPAITNNSQGVVSLEDSSAFRFDRMGGLWLKGASPLRLEDCIFTRDVTQPSPPGIISDILYSPASQEQRLTAVTWAQETDKMFAVAGLPNHLLILRPVPLTANKYNFVAICKVPSIDNIILVNALDRQNLLLISAWNYILGGDAWYSPRTWQAMDDICSAIEECWKLEEGGKKIIHSILDIYARAGHSNPSSPGPGLFETLRTMANIPYELSRVLCLEPFGEAPGTGQTHYTWTSVSDLFKRVFGRPNTKSRQGYHEVTSEGLLDLSREDISRACPLELLRQVVHRRLQAMRADQNPQPPRPLETRLPDVEVWWNQSLREPRAEPPRSEKDSILLSETIVQACWDWGENRDFATKPDRPERPPKPEDHRRDLEWKRGYMHEAHMDKILFDLNQCLDSTLKFTRDVTLDSLLKSLLGQRLDDKLHALSILEMQHYERTKNDAVFTLKNRRIMQWLRDSVDLRGEPRGMLTSQRPRRTGWGGNFVRTWDLLTRDDLHGAKVDEFFSPPPSPGFFWMPVPPATRAKWAPLLDLAKETRARLFPLKEAFTAYSRLEERLKDFSADRDGWEEICIHTACDAGGGAPQRADRPAGRRESTPDGGGALVKPKAEGDRRGWTTSMRNSRLPAMFCWRNRLQALLGFCLIRT</sequence>
<feature type="coiled-coil region" evidence="1">
    <location>
        <begin position="997"/>
        <end position="1024"/>
    </location>
</feature>
<feature type="region of interest" description="Disordered" evidence="2">
    <location>
        <begin position="95"/>
        <end position="117"/>
    </location>
</feature>
<proteinExistence type="predicted"/>
<dbReference type="InterPro" id="IPR052895">
    <property type="entry name" value="HetReg/Transcr_Mod"/>
</dbReference>